<proteinExistence type="predicted"/>
<evidence type="ECO:0000256" key="1">
    <source>
        <dbReference type="SAM" id="Phobius"/>
    </source>
</evidence>
<accession>A0A8S5UKG1</accession>
<reference evidence="2" key="1">
    <citation type="journal article" date="2021" name="Proc. Natl. Acad. Sci. U.S.A.">
        <title>A Catalog of Tens of Thousands of Viruses from Human Metagenomes Reveals Hidden Associations with Chronic Diseases.</title>
        <authorList>
            <person name="Tisza M.J."/>
            <person name="Buck C.B."/>
        </authorList>
    </citation>
    <scope>NUCLEOTIDE SEQUENCE</scope>
    <source>
        <strain evidence="2">Ct4fI15</strain>
    </source>
</reference>
<organism evidence="2">
    <name type="scientific">Inoviridae sp. ct4fI15</name>
    <dbReference type="NCBI Taxonomy" id="2825776"/>
    <lineage>
        <taxon>Viruses</taxon>
        <taxon>Monodnaviria</taxon>
        <taxon>Loebvirae</taxon>
        <taxon>Hofneiviricota</taxon>
        <taxon>Faserviricetes</taxon>
        <taxon>Tubulavirales</taxon>
        <taxon>Inoviridae</taxon>
    </lineage>
</organism>
<evidence type="ECO:0000313" key="2">
    <source>
        <dbReference type="EMBL" id="DAF94967.1"/>
    </source>
</evidence>
<protein>
    <submittedName>
        <fullName evidence="2">Uncharacterized protein</fullName>
    </submittedName>
</protein>
<feature type="transmembrane region" description="Helical" evidence="1">
    <location>
        <begin position="22"/>
        <end position="47"/>
    </location>
</feature>
<keyword evidence="1" id="KW-0472">Membrane</keyword>
<dbReference type="EMBL" id="BK016101">
    <property type="protein sequence ID" value="DAF94967.1"/>
    <property type="molecule type" value="Genomic_DNA"/>
</dbReference>
<sequence length="89" mass="10297">MEVFTFIIKGIGKAYGVMDDYVFLPGLSILSFSVILLLLHTLFDIFWFGQKSYMSDKDIAHRASVAEEARIKARNDVYKKQMSERNSKR</sequence>
<name>A0A8S5UKG1_9VIRU</name>
<keyword evidence="1" id="KW-0812">Transmembrane</keyword>
<keyword evidence="1" id="KW-1133">Transmembrane helix</keyword>